<reference evidence="1 2" key="1">
    <citation type="submission" date="2019-03" db="EMBL/GenBank/DDBJ databases">
        <authorList>
            <consortium name="Pathogen Informatics"/>
        </authorList>
    </citation>
    <scope>NUCLEOTIDE SEQUENCE [LARGE SCALE GENOMIC DNA]</scope>
    <source>
        <strain evidence="1 2">NCTC12282</strain>
    </source>
</reference>
<evidence type="ECO:0000313" key="1">
    <source>
        <dbReference type="EMBL" id="VFS49796.1"/>
    </source>
</evidence>
<accession>A0A484ZPQ3</accession>
<evidence type="ECO:0000313" key="2">
    <source>
        <dbReference type="Proteomes" id="UP000373449"/>
    </source>
</evidence>
<dbReference type="AlphaFoldDB" id="A0A484ZPQ3"/>
<dbReference type="EMBL" id="CAADJA010000002">
    <property type="protein sequence ID" value="VFS49796.1"/>
    <property type="molecule type" value="Genomic_DNA"/>
</dbReference>
<sequence>MTLINADGGVWTSIGQREINGQTFDVYHNSSLSSDNGLGDIFIQQGVHVHMV</sequence>
<proteinExistence type="predicted"/>
<gene>
    <name evidence="1" type="ORF">NCTC12282_04183</name>
</gene>
<protein>
    <submittedName>
        <fullName evidence="1">Uncharacterized protein</fullName>
    </submittedName>
</protein>
<organism evidence="1 2">
    <name type="scientific">Budvicia aquatica</name>
    <dbReference type="NCBI Taxonomy" id="82979"/>
    <lineage>
        <taxon>Bacteria</taxon>
        <taxon>Pseudomonadati</taxon>
        <taxon>Pseudomonadota</taxon>
        <taxon>Gammaproteobacteria</taxon>
        <taxon>Enterobacterales</taxon>
        <taxon>Budviciaceae</taxon>
        <taxon>Budvicia</taxon>
    </lineage>
</organism>
<name>A0A484ZPQ3_9GAMM</name>
<dbReference type="Proteomes" id="UP000373449">
    <property type="component" value="Unassembled WGS sequence"/>
</dbReference>
<dbReference type="RefSeq" id="WP_166793042.1">
    <property type="nucleotide sequence ID" value="NZ_CAADJA010000002.1"/>
</dbReference>